<keyword evidence="4 5" id="KW-0472">Membrane</keyword>
<dbReference type="OrthoDB" id="9787732at2"/>
<organism evidence="7 8">
    <name type="scientific">Pseudoxanthomonas suwonensis (strain 11-1)</name>
    <dbReference type="NCBI Taxonomy" id="743721"/>
    <lineage>
        <taxon>Bacteria</taxon>
        <taxon>Pseudomonadati</taxon>
        <taxon>Pseudomonadota</taxon>
        <taxon>Gammaproteobacteria</taxon>
        <taxon>Lysobacterales</taxon>
        <taxon>Lysobacteraceae</taxon>
        <taxon>Pseudoxanthomonas</taxon>
    </lineage>
</organism>
<dbReference type="InterPro" id="IPR010432">
    <property type="entry name" value="RDD"/>
</dbReference>
<dbReference type="KEGG" id="psu:Psesu_2841"/>
<evidence type="ECO:0000256" key="1">
    <source>
        <dbReference type="ARBA" id="ARBA00004141"/>
    </source>
</evidence>
<reference evidence="7 8" key="1">
    <citation type="submission" date="2011-01" db="EMBL/GenBank/DDBJ databases">
        <title>Complete sequence of Pseudoxanthomonas suwonensis 11-1.</title>
        <authorList>
            <consortium name="US DOE Joint Genome Institute"/>
            <person name="Lucas S."/>
            <person name="Copeland A."/>
            <person name="Lapidus A."/>
            <person name="Cheng J.-F."/>
            <person name="Goodwin L."/>
            <person name="Pitluck S."/>
            <person name="Teshima H."/>
            <person name="Detter J.C."/>
            <person name="Han C."/>
            <person name="Tapia R."/>
            <person name="Land M."/>
            <person name="Hauser L."/>
            <person name="Kyrpides N."/>
            <person name="Ivanova N."/>
            <person name="Ovchinnikova G."/>
            <person name="Siebers A.K."/>
            <person name="Allgaier M."/>
            <person name="Thelen M.P."/>
            <person name="Hugenholtz P."/>
            <person name="Gladden J."/>
            <person name="Woyke T."/>
        </authorList>
    </citation>
    <scope>NUCLEOTIDE SEQUENCE [LARGE SCALE GENOMIC DNA]</scope>
    <source>
        <strain evidence="8">11-1</strain>
    </source>
</reference>
<gene>
    <name evidence="7" type="ordered locus">Psesu_2841</name>
</gene>
<name>E6WWW7_PSEUU</name>
<dbReference type="PANTHER" id="PTHR38480:SF1">
    <property type="entry name" value="SLR0254 PROTEIN"/>
    <property type="match status" value="1"/>
</dbReference>
<keyword evidence="8" id="KW-1185">Reference proteome</keyword>
<dbReference type="GO" id="GO:0016020">
    <property type="term" value="C:membrane"/>
    <property type="evidence" value="ECO:0007669"/>
    <property type="project" value="UniProtKB-SubCell"/>
</dbReference>
<feature type="domain" description="RDD" evidence="6">
    <location>
        <begin position="38"/>
        <end position="159"/>
    </location>
</feature>
<comment type="subcellular location">
    <subcellularLocation>
        <location evidence="1">Membrane</location>
        <topology evidence="1">Multi-pass membrane protein</topology>
    </subcellularLocation>
</comment>
<dbReference type="AlphaFoldDB" id="E6WWW7"/>
<dbReference type="STRING" id="743721.Psesu_2841"/>
<dbReference type="PANTHER" id="PTHR38480">
    <property type="entry name" value="SLR0254 PROTEIN"/>
    <property type="match status" value="1"/>
</dbReference>
<sequence length="243" mass="25387">MTGTTTQAATAATAPVRLLDTYREVVTPEGVPLHLPAAGPVPRALAWLIDFGVRMGVLSVLGTILALLGGLGQGLYLVCLFVVVWAYPIVFEVAWNGQTPGKRVLGLRVVGGDGAPVGWLPAIVRHLLRTVDMLPFGYAAGLVTSLCDRHGRRLGDLVADTVVVHVPPRAAVVQVPAVPALAAGQPLRVEEQAAIVAFGERAGRLSAARQVELAGLLRPLTGSGGMDGVHRLYGIANGLLGRR</sequence>
<dbReference type="EMBL" id="CP002446">
    <property type="protein sequence ID" value="ADV28666.1"/>
    <property type="molecule type" value="Genomic_DNA"/>
</dbReference>
<keyword evidence="2 5" id="KW-0812">Transmembrane</keyword>
<dbReference type="HOGENOM" id="CLU_054176_1_0_6"/>
<evidence type="ECO:0000259" key="6">
    <source>
        <dbReference type="Pfam" id="PF06271"/>
    </source>
</evidence>
<evidence type="ECO:0000313" key="8">
    <source>
        <dbReference type="Proteomes" id="UP000008632"/>
    </source>
</evidence>
<protein>
    <submittedName>
        <fullName evidence="7">RDD domain containing protein</fullName>
    </submittedName>
</protein>
<feature type="transmembrane region" description="Helical" evidence="5">
    <location>
        <begin position="75"/>
        <end position="95"/>
    </location>
</feature>
<evidence type="ECO:0000256" key="3">
    <source>
        <dbReference type="ARBA" id="ARBA00022989"/>
    </source>
</evidence>
<accession>E6WWW7</accession>
<keyword evidence="3 5" id="KW-1133">Transmembrane helix</keyword>
<evidence type="ECO:0000256" key="5">
    <source>
        <dbReference type="SAM" id="Phobius"/>
    </source>
</evidence>
<dbReference type="Pfam" id="PF06271">
    <property type="entry name" value="RDD"/>
    <property type="match status" value="1"/>
</dbReference>
<dbReference type="Proteomes" id="UP000008632">
    <property type="component" value="Chromosome"/>
</dbReference>
<dbReference type="RefSeq" id="WP_013536491.1">
    <property type="nucleotide sequence ID" value="NC_014924.1"/>
</dbReference>
<proteinExistence type="predicted"/>
<dbReference type="eggNOG" id="COG1714">
    <property type="taxonomic scope" value="Bacteria"/>
</dbReference>
<evidence type="ECO:0000256" key="4">
    <source>
        <dbReference type="ARBA" id="ARBA00023136"/>
    </source>
</evidence>
<evidence type="ECO:0000313" key="7">
    <source>
        <dbReference type="EMBL" id="ADV28666.1"/>
    </source>
</evidence>
<evidence type="ECO:0000256" key="2">
    <source>
        <dbReference type="ARBA" id="ARBA00022692"/>
    </source>
</evidence>